<reference evidence="2" key="1">
    <citation type="journal article" date="2020" name="Stud. Mycol.">
        <title>101 Dothideomycetes genomes: a test case for predicting lifestyles and emergence of pathogens.</title>
        <authorList>
            <person name="Haridas S."/>
            <person name="Albert R."/>
            <person name="Binder M."/>
            <person name="Bloem J."/>
            <person name="Labutti K."/>
            <person name="Salamov A."/>
            <person name="Andreopoulos B."/>
            <person name="Baker S."/>
            <person name="Barry K."/>
            <person name="Bills G."/>
            <person name="Bluhm B."/>
            <person name="Cannon C."/>
            <person name="Castanera R."/>
            <person name="Culley D."/>
            <person name="Daum C."/>
            <person name="Ezra D."/>
            <person name="Gonzalez J."/>
            <person name="Henrissat B."/>
            <person name="Kuo A."/>
            <person name="Liang C."/>
            <person name="Lipzen A."/>
            <person name="Lutzoni F."/>
            <person name="Magnuson J."/>
            <person name="Mondo S."/>
            <person name="Nolan M."/>
            <person name="Ohm R."/>
            <person name="Pangilinan J."/>
            <person name="Park H.-J."/>
            <person name="Ramirez L."/>
            <person name="Alfaro M."/>
            <person name="Sun H."/>
            <person name="Tritt A."/>
            <person name="Yoshinaga Y."/>
            <person name="Zwiers L.-H."/>
            <person name="Turgeon B."/>
            <person name="Goodwin S."/>
            <person name="Spatafora J."/>
            <person name="Crous P."/>
            <person name="Grigoriev I."/>
        </authorList>
    </citation>
    <scope>NUCLEOTIDE SEQUENCE</scope>
    <source>
        <strain evidence="2">ATCC 16933</strain>
    </source>
</reference>
<name>A0A6A6NVK2_9PEZI</name>
<accession>A0A6A6NVK2</accession>
<organism evidence="2 3">
    <name type="scientific">Lineolata rhizophorae</name>
    <dbReference type="NCBI Taxonomy" id="578093"/>
    <lineage>
        <taxon>Eukaryota</taxon>
        <taxon>Fungi</taxon>
        <taxon>Dikarya</taxon>
        <taxon>Ascomycota</taxon>
        <taxon>Pezizomycotina</taxon>
        <taxon>Dothideomycetes</taxon>
        <taxon>Dothideomycetes incertae sedis</taxon>
        <taxon>Lineolatales</taxon>
        <taxon>Lineolataceae</taxon>
        <taxon>Lineolata</taxon>
    </lineage>
</organism>
<keyword evidence="3" id="KW-1185">Reference proteome</keyword>
<proteinExistence type="predicted"/>
<dbReference type="Proteomes" id="UP000799766">
    <property type="component" value="Unassembled WGS sequence"/>
</dbReference>
<evidence type="ECO:0000313" key="3">
    <source>
        <dbReference type="Proteomes" id="UP000799766"/>
    </source>
</evidence>
<evidence type="ECO:0008006" key="4">
    <source>
        <dbReference type="Google" id="ProtNLM"/>
    </source>
</evidence>
<feature type="signal peptide" evidence="1">
    <location>
        <begin position="1"/>
        <end position="16"/>
    </location>
</feature>
<protein>
    <recommendedName>
        <fullName evidence="4">Kelch repeat protein</fullName>
    </recommendedName>
</protein>
<dbReference type="EMBL" id="MU001685">
    <property type="protein sequence ID" value="KAF2455751.1"/>
    <property type="molecule type" value="Genomic_DNA"/>
</dbReference>
<dbReference type="InterPro" id="IPR015915">
    <property type="entry name" value="Kelch-typ_b-propeller"/>
</dbReference>
<evidence type="ECO:0000313" key="2">
    <source>
        <dbReference type="EMBL" id="KAF2455751.1"/>
    </source>
</evidence>
<dbReference type="SUPFAM" id="SSF50965">
    <property type="entry name" value="Galactose oxidase, central domain"/>
    <property type="match status" value="1"/>
</dbReference>
<dbReference type="AlphaFoldDB" id="A0A6A6NVK2"/>
<dbReference type="Gene3D" id="2.120.10.80">
    <property type="entry name" value="Kelch-type beta propeller"/>
    <property type="match status" value="2"/>
</dbReference>
<evidence type="ECO:0000256" key="1">
    <source>
        <dbReference type="SAM" id="SignalP"/>
    </source>
</evidence>
<dbReference type="SUPFAM" id="SSF117281">
    <property type="entry name" value="Kelch motif"/>
    <property type="match status" value="1"/>
</dbReference>
<sequence length="508" mass="55870">MTLLLTLLYFFAGTLCANHDAGPNNQMNDGLQQVRRQSEGLVDLTQVVGHKLAIVGDYLHIHGGWAEYADPGTGNVTYGGSGPPQPRTLSIYLGEPWDSEHVEINIIDSSDLPHFLNQEVWMDPSGDSFWAWGGQYQDGPHNLNPWRFTPDGDGGGSWEEVPMEGADGYDALLKPIQGAVTVTGRDTAYILGGQARQEPLEEYHSEFLKGLVSYDMDANSWANTSAGCCIESLVQDDHIQGFFTPSFGANGLLVYVGFWWTPESQVDMGTVKFYDPETDTWNSQATSGETPFHRVGYCAIGVESPDGTYEIYMYGGMPIFYWEFDEWPEELWILTLPGFHWMKADIAMTGSFRFKQQCIRAGGRQMLSVGGELRLEGPDLMPLSYILDGGVYRHHLPVLDMTNLSWSNEFDPDMDEYDSPQMVKDWYSEGNLDDVPWFNEEVKSLFIRSASTQPPSTRATATDISPTGFAISTGVTALPNTSDDGAGLPQVTAGAVAGGAALAILLGL</sequence>
<gene>
    <name evidence="2" type="ORF">BDY21DRAFT_348559</name>
</gene>
<dbReference type="OrthoDB" id="10251809at2759"/>
<keyword evidence="1" id="KW-0732">Signal</keyword>
<feature type="chain" id="PRO_5025455931" description="Kelch repeat protein" evidence="1">
    <location>
        <begin position="17"/>
        <end position="508"/>
    </location>
</feature>
<dbReference type="InterPro" id="IPR011043">
    <property type="entry name" value="Gal_Oxase/kelch_b-propeller"/>
</dbReference>